<dbReference type="AlphaFoldDB" id="B4Q728"/>
<gene>
    <name evidence="1" type="primary">Dsim\GD22917</name>
    <name evidence="1" type="ORF">Dsim_GD22917</name>
</gene>
<dbReference type="EMBL" id="CM000361">
    <property type="protein sequence ID" value="EDX03319.1"/>
    <property type="molecule type" value="Genomic_DNA"/>
</dbReference>
<sequence>MYIYFYHIILTDLDYSSVLIAYALEVLGPRILDHVDMDHAAEEDCSRSCFREVVRSKSDALACGTGDVVHSAEVHGAVVHGAVVRGVVAHGAAGCDGVLIEDASEDHGVVVHDDGGRGAEAHGAEVRDAEVRGVVVRGVEDRGVVAHDGEVHGAVAHDDGGGRGAVEVTS</sequence>
<organism evidence="1 2">
    <name type="scientific">Drosophila simulans</name>
    <name type="common">Fruit fly</name>
    <dbReference type="NCBI Taxonomy" id="7240"/>
    <lineage>
        <taxon>Eukaryota</taxon>
        <taxon>Metazoa</taxon>
        <taxon>Ecdysozoa</taxon>
        <taxon>Arthropoda</taxon>
        <taxon>Hexapoda</taxon>
        <taxon>Insecta</taxon>
        <taxon>Pterygota</taxon>
        <taxon>Neoptera</taxon>
        <taxon>Endopterygota</taxon>
        <taxon>Diptera</taxon>
        <taxon>Brachycera</taxon>
        <taxon>Muscomorpha</taxon>
        <taxon>Ephydroidea</taxon>
        <taxon>Drosophilidae</taxon>
        <taxon>Drosophila</taxon>
        <taxon>Sophophora</taxon>
    </lineage>
</organism>
<keyword evidence="2" id="KW-1185">Reference proteome</keyword>
<name>B4Q728_DROSI</name>
<accession>B4Q728</accession>
<reference evidence="1 2" key="1">
    <citation type="journal article" date="2007" name="Nature">
        <title>Evolution of genes and genomes on the Drosophila phylogeny.</title>
        <authorList>
            <consortium name="Drosophila 12 Genomes Consortium"/>
            <person name="Clark A.G."/>
            <person name="Eisen M.B."/>
            <person name="Smith D.R."/>
            <person name="Bergman C.M."/>
            <person name="Oliver B."/>
            <person name="Markow T.A."/>
            <person name="Kaufman T.C."/>
            <person name="Kellis M."/>
            <person name="Gelbart W."/>
            <person name="Iyer V.N."/>
            <person name="Pollard D.A."/>
            <person name="Sackton T.B."/>
            <person name="Larracuente A.M."/>
            <person name="Singh N.D."/>
            <person name="Abad J.P."/>
            <person name="Abt D.N."/>
            <person name="Adryan B."/>
            <person name="Aguade M."/>
            <person name="Akashi H."/>
            <person name="Anderson W.W."/>
            <person name="Aquadro C.F."/>
            <person name="Ardell D.H."/>
            <person name="Arguello R."/>
            <person name="Artieri C.G."/>
            <person name="Barbash D.A."/>
            <person name="Barker D."/>
            <person name="Barsanti P."/>
            <person name="Batterham P."/>
            <person name="Batzoglou S."/>
            <person name="Begun D."/>
            <person name="Bhutkar A."/>
            <person name="Blanco E."/>
            <person name="Bosak S.A."/>
            <person name="Bradley R.K."/>
            <person name="Brand A.D."/>
            <person name="Brent M.R."/>
            <person name="Brooks A.N."/>
            <person name="Brown R.H."/>
            <person name="Butlin R.K."/>
            <person name="Caggese C."/>
            <person name="Calvi B.R."/>
            <person name="Bernardo de Carvalho A."/>
            <person name="Caspi A."/>
            <person name="Castrezana S."/>
            <person name="Celniker S.E."/>
            <person name="Chang J.L."/>
            <person name="Chapple C."/>
            <person name="Chatterji S."/>
            <person name="Chinwalla A."/>
            <person name="Civetta A."/>
            <person name="Clifton S.W."/>
            <person name="Comeron J.M."/>
            <person name="Costello J.C."/>
            <person name="Coyne J.A."/>
            <person name="Daub J."/>
            <person name="David R.G."/>
            <person name="Delcher A.L."/>
            <person name="Delehaunty K."/>
            <person name="Do C.B."/>
            <person name="Ebling H."/>
            <person name="Edwards K."/>
            <person name="Eickbush T."/>
            <person name="Evans J.D."/>
            <person name="Filipski A."/>
            <person name="Findeiss S."/>
            <person name="Freyhult E."/>
            <person name="Fulton L."/>
            <person name="Fulton R."/>
            <person name="Garcia A.C."/>
            <person name="Gardiner A."/>
            <person name="Garfield D.A."/>
            <person name="Garvin B.E."/>
            <person name="Gibson G."/>
            <person name="Gilbert D."/>
            <person name="Gnerre S."/>
            <person name="Godfrey J."/>
            <person name="Good R."/>
            <person name="Gotea V."/>
            <person name="Gravely B."/>
            <person name="Greenberg A.J."/>
            <person name="Griffiths-Jones S."/>
            <person name="Gross S."/>
            <person name="Guigo R."/>
            <person name="Gustafson E.A."/>
            <person name="Haerty W."/>
            <person name="Hahn M.W."/>
            <person name="Halligan D.L."/>
            <person name="Halpern A.L."/>
            <person name="Halter G.M."/>
            <person name="Han M.V."/>
            <person name="Heger A."/>
            <person name="Hillier L."/>
            <person name="Hinrichs A.S."/>
            <person name="Holmes I."/>
            <person name="Hoskins R.A."/>
            <person name="Hubisz M.J."/>
            <person name="Hultmark D."/>
            <person name="Huntley M.A."/>
            <person name="Jaffe D.B."/>
            <person name="Jagadeeshan S."/>
            <person name="Jeck W.R."/>
            <person name="Johnson J."/>
            <person name="Jones C.D."/>
            <person name="Jordan W.C."/>
            <person name="Karpen G.H."/>
            <person name="Kataoka E."/>
            <person name="Keightley P.D."/>
            <person name="Kheradpour P."/>
            <person name="Kirkness E.F."/>
            <person name="Koerich L.B."/>
            <person name="Kristiansen K."/>
            <person name="Kudrna D."/>
            <person name="Kulathinal R.J."/>
            <person name="Kumar S."/>
            <person name="Kwok R."/>
            <person name="Lander E."/>
            <person name="Langley C.H."/>
            <person name="Lapoint R."/>
            <person name="Lazzaro B.P."/>
            <person name="Lee S.J."/>
            <person name="Levesque L."/>
            <person name="Li R."/>
            <person name="Lin C.F."/>
            <person name="Lin M.F."/>
            <person name="Lindblad-Toh K."/>
            <person name="Llopart A."/>
            <person name="Long M."/>
            <person name="Low L."/>
            <person name="Lozovsky E."/>
            <person name="Lu J."/>
            <person name="Luo M."/>
            <person name="Machado C.A."/>
            <person name="Makalowski W."/>
            <person name="Marzo M."/>
            <person name="Matsuda M."/>
            <person name="Matzkin L."/>
            <person name="McAllister B."/>
            <person name="McBride C.S."/>
            <person name="McKernan B."/>
            <person name="McKernan K."/>
            <person name="Mendez-Lago M."/>
            <person name="Minx P."/>
            <person name="Mollenhauer M.U."/>
            <person name="Montooth K."/>
            <person name="Mount S.M."/>
            <person name="Mu X."/>
            <person name="Myers E."/>
            <person name="Negre B."/>
            <person name="Newfeld S."/>
            <person name="Nielsen R."/>
            <person name="Noor M.A."/>
            <person name="O'Grady P."/>
            <person name="Pachter L."/>
            <person name="Papaceit M."/>
            <person name="Parisi M.J."/>
            <person name="Parisi M."/>
            <person name="Parts L."/>
            <person name="Pedersen J.S."/>
            <person name="Pesole G."/>
            <person name="Phillippy A.M."/>
            <person name="Ponting C.P."/>
            <person name="Pop M."/>
            <person name="Porcelli D."/>
            <person name="Powell J.R."/>
            <person name="Prohaska S."/>
            <person name="Pruitt K."/>
            <person name="Puig M."/>
            <person name="Quesneville H."/>
            <person name="Ram K.R."/>
            <person name="Rand D."/>
            <person name="Rasmussen M.D."/>
            <person name="Reed L.K."/>
            <person name="Reenan R."/>
            <person name="Reily A."/>
            <person name="Remington K.A."/>
            <person name="Rieger T.T."/>
            <person name="Ritchie M.G."/>
            <person name="Robin C."/>
            <person name="Rogers Y.H."/>
            <person name="Rohde C."/>
            <person name="Rozas J."/>
            <person name="Rubenfield M.J."/>
            <person name="Ruiz A."/>
            <person name="Russo S."/>
            <person name="Salzberg S.L."/>
            <person name="Sanchez-Gracia A."/>
            <person name="Saranga D.J."/>
            <person name="Sato H."/>
            <person name="Schaeffer S.W."/>
            <person name="Schatz M.C."/>
            <person name="Schlenke T."/>
            <person name="Schwartz R."/>
            <person name="Segarra C."/>
            <person name="Singh R.S."/>
            <person name="Sirot L."/>
            <person name="Sirota M."/>
            <person name="Sisneros N.B."/>
            <person name="Smith C.D."/>
            <person name="Smith T.F."/>
            <person name="Spieth J."/>
            <person name="Stage D.E."/>
            <person name="Stark A."/>
            <person name="Stephan W."/>
            <person name="Strausberg R.L."/>
            <person name="Strempel S."/>
            <person name="Sturgill D."/>
            <person name="Sutton G."/>
            <person name="Sutton G.G."/>
            <person name="Tao W."/>
            <person name="Teichmann S."/>
            <person name="Tobari Y.N."/>
            <person name="Tomimura Y."/>
            <person name="Tsolas J.M."/>
            <person name="Valente V.L."/>
            <person name="Venter E."/>
            <person name="Venter J.C."/>
            <person name="Vicario S."/>
            <person name="Vieira F.G."/>
            <person name="Vilella A.J."/>
            <person name="Villasante A."/>
            <person name="Walenz B."/>
            <person name="Wang J."/>
            <person name="Wasserman M."/>
            <person name="Watts T."/>
            <person name="Wilson D."/>
            <person name="Wilson R.K."/>
            <person name="Wing R.A."/>
            <person name="Wolfner M.F."/>
            <person name="Wong A."/>
            <person name="Wong G.K."/>
            <person name="Wu C.I."/>
            <person name="Wu G."/>
            <person name="Yamamoto D."/>
            <person name="Yang H.P."/>
            <person name="Yang S.P."/>
            <person name="Yorke J.A."/>
            <person name="Yoshida K."/>
            <person name="Zdobnov E."/>
            <person name="Zhang P."/>
            <person name="Zhang Y."/>
            <person name="Zimin A.V."/>
            <person name="Baldwin J."/>
            <person name="Abdouelleil A."/>
            <person name="Abdulkadir J."/>
            <person name="Abebe A."/>
            <person name="Abera B."/>
            <person name="Abreu J."/>
            <person name="Acer S.C."/>
            <person name="Aftuck L."/>
            <person name="Alexander A."/>
            <person name="An P."/>
            <person name="Anderson E."/>
            <person name="Anderson S."/>
            <person name="Arachi H."/>
            <person name="Azer M."/>
            <person name="Bachantsang P."/>
            <person name="Barry A."/>
            <person name="Bayul T."/>
            <person name="Berlin A."/>
            <person name="Bessette D."/>
            <person name="Bloom T."/>
            <person name="Blye J."/>
            <person name="Boguslavskiy L."/>
            <person name="Bonnet C."/>
            <person name="Boukhgalter B."/>
            <person name="Bourzgui I."/>
            <person name="Brown A."/>
            <person name="Cahill P."/>
            <person name="Channer S."/>
            <person name="Cheshatsang Y."/>
            <person name="Chuda L."/>
            <person name="Citroen M."/>
            <person name="Collymore A."/>
            <person name="Cooke P."/>
            <person name="Costello M."/>
            <person name="D'Aco K."/>
            <person name="Daza R."/>
            <person name="De Haan G."/>
            <person name="DeGray S."/>
            <person name="DeMaso C."/>
            <person name="Dhargay N."/>
            <person name="Dooley K."/>
            <person name="Dooley E."/>
            <person name="Doricent M."/>
            <person name="Dorje P."/>
            <person name="Dorjee K."/>
            <person name="Dupes A."/>
            <person name="Elong R."/>
            <person name="Falk J."/>
            <person name="Farina A."/>
            <person name="Faro S."/>
            <person name="Ferguson D."/>
            <person name="Fisher S."/>
            <person name="Foley C.D."/>
            <person name="Franke A."/>
            <person name="Friedrich D."/>
            <person name="Gadbois L."/>
            <person name="Gearin G."/>
            <person name="Gearin C.R."/>
            <person name="Giannoukos G."/>
            <person name="Goode T."/>
            <person name="Graham J."/>
            <person name="Grandbois E."/>
            <person name="Grewal S."/>
            <person name="Gyaltsen K."/>
            <person name="Hafez N."/>
            <person name="Hagos B."/>
            <person name="Hall J."/>
            <person name="Henson C."/>
            <person name="Hollinger A."/>
            <person name="Honan T."/>
            <person name="Huard M.D."/>
            <person name="Hughes L."/>
            <person name="Hurhula B."/>
            <person name="Husby M.E."/>
            <person name="Kamat A."/>
            <person name="Kanga B."/>
            <person name="Kashin S."/>
            <person name="Khazanovich D."/>
            <person name="Kisner P."/>
            <person name="Lance K."/>
            <person name="Lara M."/>
            <person name="Lee W."/>
            <person name="Lennon N."/>
            <person name="Letendre F."/>
            <person name="LeVine R."/>
            <person name="Lipovsky A."/>
            <person name="Liu X."/>
            <person name="Liu J."/>
            <person name="Liu S."/>
            <person name="Lokyitsang T."/>
            <person name="Lokyitsang Y."/>
            <person name="Lubonja R."/>
            <person name="Lui A."/>
            <person name="MacDonald P."/>
            <person name="Magnisalis V."/>
            <person name="Maru K."/>
            <person name="Matthews C."/>
            <person name="McCusker W."/>
            <person name="McDonough S."/>
            <person name="Mehta T."/>
            <person name="Meldrim J."/>
            <person name="Meneus L."/>
            <person name="Mihai O."/>
            <person name="Mihalev A."/>
            <person name="Mihova T."/>
            <person name="Mittelman R."/>
            <person name="Mlenga V."/>
            <person name="Montmayeur A."/>
            <person name="Mulrain L."/>
            <person name="Navidi A."/>
            <person name="Naylor J."/>
            <person name="Negash T."/>
            <person name="Nguyen T."/>
            <person name="Nguyen N."/>
            <person name="Nicol R."/>
            <person name="Norbu C."/>
            <person name="Norbu N."/>
            <person name="Novod N."/>
            <person name="O'Neill B."/>
            <person name="Osman S."/>
            <person name="Markiewicz E."/>
            <person name="Oyono O.L."/>
            <person name="Patti C."/>
            <person name="Phunkhang P."/>
            <person name="Pierre F."/>
            <person name="Priest M."/>
            <person name="Raghuraman S."/>
            <person name="Rege F."/>
            <person name="Reyes R."/>
            <person name="Rise C."/>
            <person name="Rogov P."/>
            <person name="Ross K."/>
            <person name="Ryan E."/>
            <person name="Settipalli S."/>
            <person name="Shea T."/>
            <person name="Sherpa N."/>
            <person name="Shi L."/>
            <person name="Shih D."/>
            <person name="Sparrow T."/>
            <person name="Spaulding J."/>
            <person name="Stalker J."/>
            <person name="Stange-Thomann N."/>
            <person name="Stavropoulos S."/>
            <person name="Stone C."/>
            <person name="Strader C."/>
            <person name="Tesfaye S."/>
            <person name="Thomson T."/>
            <person name="Thoulutsang Y."/>
            <person name="Thoulutsang D."/>
            <person name="Topham K."/>
            <person name="Topping I."/>
            <person name="Tsamla T."/>
            <person name="Vassiliev H."/>
            <person name="Vo A."/>
            <person name="Wangchuk T."/>
            <person name="Wangdi T."/>
            <person name="Weiand M."/>
            <person name="Wilkinson J."/>
            <person name="Wilson A."/>
            <person name="Yadav S."/>
            <person name="Young G."/>
            <person name="Yu Q."/>
            <person name="Zembek L."/>
            <person name="Zhong D."/>
            <person name="Zimmer A."/>
            <person name="Zwirko Z."/>
            <person name="Jaffe D.B."/>
            <person name="Alvarez P."/>
            <person name="Brockman W."/>
            <person name="Butler J."/>
            <person name="Chin C."/>
            <person name="Gnerre S."/>
            <person name="Grabherr M."/>
            <person name="Kleber M."/>
            <person name="Mauceli E."/>
            <person name="MacCallum I."/>
        </authorList>
    </citation>
    <scope>NUCLEOTIDE SEQUENCE [LARGE SCALE GENOMIC DNA]</scope>
    <source>
        <strain evidence="2">white501</strain>
    </source>
</reference>
<dbReference type="Proteomes" id="UP000000304">
    <property type="component" value="Chromosome 2L"/>
</dbReference>
<protein>
    <submittedName>
        <fullName evidence="1">GD22917</fullName>
    </submittedName>
</protein>
<proteinExistence type="predicted"/>
<dbReference type="HOGENOM" id="CLU_1572289_0_0_1"/>
<evidence type="ECO:0000313" key="2">
    <source>
        <dbReference type="Proteomes" id="UP000000304"/>
    </source>
</evidence>
<evidence type="ECO:0000313" key="1">
    <source>
        <dbReference type="EMBL" id="EDX03319.1"/>
    </source>
</evidence>